<reference evidence="3" key="1">
    <citation type="submission" date="2013-04" db="EMBL/GenBank/DDBJ databases">
        <authorList>
            <person name="Qu J."/>
            <person name="Murali S.C."/>
            <person name="Bandaranaike D."/>
            <person name="Bellair M."/>
            <person name="Blankenburg K."/>
            <person name="Chao H."/>
            <person name="Dinh H."/>
            <person name="Doddapaneni H."/>
            <person name="Downs B."/>
            <person name="Dugan-Rocha S."/>
            <person name="Elkadiri S."/>
            <person name="Gnanaolivu R.D."/>
            <person name="Hernandez B."/>
            <person name="Javaid M."/>
            <person name="Jayaseelan J.C."/>
            <person name="Lee S."/>
            <person name="Li M."/>
            <person name="Ming W."/>
            <person name="Munidasa M."/>
            <person name="Muniz J."/>
            <person name="Nguyen L."/>
            <person name="Ongeri F."/>
            <person name="Osuji N."/>
            <person name="Pu L.-L."/>
            <person name="Puazo M."/>
            <person name="Qu C."/>
            <person name="Quiroz J."/>
            <person name="Raj R."/>
            <person name="Weissenberger G."/>
            <person name="Xin Y."/>
            <person name="Zou X."/>
            <person name="Han Y."/>
            <person name="Richards S."/>
            <person name="Worley K."/>
            <person name="Muzny D."/>
            <person name="Gibbs R."/>
        </authorList>
    </citation>
    <scope>NUCLEOTIDE SEQUENCE</scope>
    <source>
        <strain evidence="3">Sampled in the wild</strain>
    </source>
</reference>
<protein>
    <recommendedName>
        <fullName evidence="5">Transposase</fullName>
    </recommendedName>
</protein>
<dbReference type="Pfam" id="PF12017">
    <property type="entry name" value="Tnp_P_element"/>
    <property type="match status" value="1"/>
</dbReference>
<dbReference type="Pfam" id="PF21787">
    <property type="entry name" value="TNP-like_RNaseH_N"/>
    <property type="match status" value="1"/>
</dbReference>
<reference evidence="3" key="2">
    <citation type="submission" date="2017-10" db="EMBL/GenBank/DDBJ databases">
        <title>Ladona fulva Genome sequencing and assembly.</title>
        <authorList>
            <person name="Murali S."/>
            <person name="Richards S."/>
            <person name="Bandaranaike D."/>
            <person name="Bellair M."/>
            <person name="Blankenburg K."/>
            <person name="Chao H."/>
            <person name="Dinh H."/>
            <person name="Doddapaneni H."/>
            <person name="Dugan-Rocha S."/>
            <person name="Elkadiri S."/>
            <person name="Gnanaolivu R."/>
            <person name="Hernandez B."/>
            <person name="Skinner E."/>
            <person name="Javaid M."/>
            <person name="Lee S."/>
            <person name="Li M."/>
            <person name="Ming W."/>
            <person name="Munidasa M."/>
            <person name="Muniz J."/>
            <person name="Nguyen L."/>
            <person name="Hughes D."/>
            <person name="Osuji N."/>
            <person name="Pu L.-L."/>
            <person name="Puazo M."/>
            <person name="Qu C."/>
            <person name="Quiroz J."/>
            <person name="Raj R."/>
            <person name="Weissenberger G."/>
            <person name="Xin Y."/>
            <person name="Zou X."/>
            <person name="Han Y."/>
            <person name="Worley K."/>
            <person name="Muzny D."/>
            <person name="Gibbs R."/>
        </authorList>
    </citation>
    <scope>NUCLEOTIDE SEQUENCE</scope>
    <source>
        <strain evidence="3">Sampled in the wild</strain>
    </source>
</reference>
<feature type="domain" description="THAP9-like helix-turn-helix" evidence="1">
    <location>
        <begin position="2"/>
        <end position="34"/>
    </location>
</feature>
<dbReference type="Proteomes" id="UP000792457">
    <property type="component" value="Unassembled WGS sequence"/>
</dbReference>
<evidence type="ECO:0000259" key="2">
    <source>
        <dbReference type="Pfam" id="PF21787"/>
    </source>
</evidence>
<evidence type="ECO:0008006" key="5">
    <source>
        <dbReference type="Google" id="ProtNLM"/>
    </source>
</evidence>
<gene>
    <name evidence="3" type="ORF">J437_LFUL008729</name>
</gene>
<feature type="domain" description="Transposable element P transposase-like RNase H" evidence="2">
    <location>
        <begin position="42"/>
        <end position="147"/>
    </location>
</feature>
<evidence type="ECO:0000313" key="4">
    <source>
        <dbReference type="Proteomes" id="UP000792457"/>
    </source>
</evidence>
<accession>A0A8K0KAC5</accession>
<sequence>MSFALTLSFYPPKAYKHFRNKFNATLPHPSTLRRRYSTFKVSAGFTYEILPTFQRIVREKDPVTVLGALSVDEMALCRHVKWDGKAFSGYTDYGTRLNSDDLPFAKEALTFMLTAVNGHWKLPVSYFFIKGLDVTVRANLVRQALDFFKG</sequence>
<dbReference type="EMBL" id="KZ308391">
    <property type="protein sequence ID" value="KAG8228808.1"/>
    <property type="molecule type" value="Genomic_DNA"/>
</dbReference>
<evidence type="ECO:0000313" key="3">
    <source>
        <dbReference type="EMBL" id="KAG8228808.1"/>
    </source>
</evidence>
<proteinExistence type="predicted"/>
<dbReference type="AlphaFoldDB" id="A0A8K0KAC5"/>
<dbReference type="InterPro" id="IPR048365">
    <property type="entry name" value="TNP-like_RNaseH_N"/>
</dbReference>
<dbReference type="InterPro" id="IPR021896">
    <property type="entry name" value="THAP9-like_HTH"/>
</dbReference>
<keyword evidence="4" id="KW-1185">Reference proteome</keyword>
<dbReference type="OrthoDB" id="7312725at2759"/>
<name>A0A8K0KAC5_LADFU</name>
<comment type="caution">
    <text evidence="3">The sequence shown here is derived from an EMBL/GenBank/DDBJ whole genome shotgun (WGS) entry which is preliminary data.</text>
</comment>
<organism evidence="3 4">
    <name type="scientific">Ladona fulva</name>
    <name type="common">Scarce chaser dragonfly</name>
    <name type="synonym">Libellula fulva</name>
    <dbReference type="NCBI Taxonomy" id="123851"/>
    <lineage>
        <taxon>Eukaryota</taxon>
        <taxon>Metazoa</taxon>
        <taxon>Ecdysozoa</taxon>
        <taxon>Arthropoda</taxon>
        <taxon>Hexapoda</taxon>
        <taxon>Insecta</taxon>
        <taxon>Pterygota</taxon>
        <taxon>Palaeoptera</taxon>
        <taxon>Odonata</taxon>
        <taxon>Epiprocta</taxon>
        <taxon>Anisoptera</taxon>
        <taxon>Libelluloidea</taxon>
        <taxon>Libellulidae</taxon>
        <taxon>Ladona</taxon>
    </lineage>
</organism>
<evidence type="ECO:0000259" key="1">
    <source>
        <dbReference type="Pfam" id="PF12017"/>
    </source>
</evidence>